<dbReference type="InterPro" id="IPR037241">
    <property type="entry name" value="E2F-DP_heterodim"/>
</dbReference>
<dbReference type="PANTHER" id="PTHR12081">
    <property type="entry name" value="TRANSCRIPTION FACTOR E2F"/>
    <property type="match status" value="1"/>
</dbReference>
<dbReference type="PANTHER" id="PTHR12081:SF18">
    <property type="entry name" value="TRANSCRIPTION FACTOR E2F2-RELATED"/>
    <property type="match status" value="1"/>
</dbReference>
<dbReference type="GO" id="GO:0090575">
    <property type="term" value="C:RNA polymerase II transcription regulator complex"/>
    <property type="evidence" value="ECO:0007669"/>
    <property type="project" value="TreeGrafter"/>
</dbReference>
<dbReference type="AlphaFoldDB" id="A0AAU9JYG9"/>
<dbReference type="GO" id="GO:0000978">
    <property type="term" value="F:RNA polymerase II cis-regulatory region sequence-specific DNA binding"/>
    <property type="evidence" value="ECO:0007669"/>
    <property type="project" value="InterPro"/>
</dbReference>
<keyword evidence="9" id="KW-1185">Reference proteome</keyword>
<dbReference type="GO" id="GO:0046983">
    <property type="term" value="F:protein dimerization activity"/>
    <property type="evidence" value="ECO:0007669"/>
    <property type="project" value="InterPro"/>
</dbReference>
<dbReference type="Pfam" id="PF16421">
    <property type="entry name" value="E2F_CC-MB"/>
    <property type="match status" value="1"/>
</dbReference>
<dbReference type="FunFam" id="1.10.10.10:FF:000008">
    <property type="entry name" value="E2F transcription factor 1"/>
    <property type="match status" value="1"/>
</dbReference>
<gene>
    <name evidence="8" type="ORF">BSTOLATCC_MIC52430</name>
</gene>
<proteinExistence type="inferred from homology"/>
<evidence type="ECO:0000256" key="1">
    <source>
        <dbReference type="ARBA" id="ARBA00010940"/>
    </source>
</evidence>
<name>A0AAU9JYG9_9CILI</name>
<comment type="subcellular location">
    <subcellularLocation>
        <location evidence="5">Nucleus</location>
    </subcellularLocation>
</comment>
<feature type="domain" description="E2F/DP family winged-helix DNA-binding" evidence="7">
    <location>
        <begin position="45"/>
        <end position="110"/>
    </location>
</feature>
<evidence type="ECO:0000313" key="8">
    <source>
        <dbReference type="EMBL" id="CAG9331024.1"/>
    </source>
</evidence>
<dbReference type="InterPro" id="IPR032198">
    <property type="entry name" value="E2F_CC-MB"/>
</dbReference>
<evidence type="ECO:0000256" key="6">
    <source>
        <dbReference type="SAM" id="MobiDB-lite"/>
    </source>
</evidence>
<accession>A0AAU9JYG9</accession>
<dbReference type="SUPFAM" id="SSF46785">
    <property type="entry name" value="Winged helix' DNA-binding domain"/>
    <property type="match status" value="1"/>
</dbReference>
<keyword evidence="2 5" id="KW-0805">Transcription regulation</keyword>
<dbReference type="InterPro" id="IPR036390">
    <property type="entry name" value="WH_DNA-bd_sf"/>
</dbReference>
<evidence type="ECO:0000256" key="4">
    <source>
        <dbReference type="ARBA" id="ARBA00023163"/>
    </source>
</evidence>
<protein>
    <recommendedName>
        <fullName evidence="7">E2F/DP family winged-helix DNA-binding domain-containing protein</fullName>
    </recommendedName>
</protein>
<dbReference type="Proteomes" id="UP001162131">
    <property type="component" value="Unassembled WGS sequence"/>
</dbReference>
<dbReference type="SUPFAM" id="SSF144074">
    <property type="entry name" value="E2F-DP heterodimerization region"/>
    <property type="match status" value="1"/>
</dbReference>
<keyword evidence="5" id="KW-0539">Nucleus</keyword>
<comment type="caution">
    <text evidence="8">The sequence shown here is derived from an EMBL/GenBank/DDBJ whole genome shotgun (WGS) entry which is preliminary data.</text>
</comment>
<evidence type="ECO:0000256" key="2">
    <source>
        <dbReference type="ARBA" id="ARBA00023015"/>
    </source>
</evidence>
<dbReference type="GO" id="GO:0000981">
    <property type="term" value="F:DNA-binding transcription factor activity, RNA polymerase II-specific"/>
    <property type="evidence" value="ECO:0007669"/>
    <property type="project" value="TreeGrafter"/>
</dbReference>
<dbReference type="SMART" id="SM01372">
    <property type="entry name" value="E2F_TDP"/>
    <property type="match status" value="1"/>
</dbReference>
<feature type="region of interest" description="Disordered" evidence="6">
    <location>
        <begin position="1"/>
        <end position="33"/>
    </location>
</feature>
<sequence>MSRKKIKTEESSDDDFEAFATPQPKRRHGRSAREIKTEETFKVGRCDNSLGVLTKKFITLLKQSENQCIDLNDAVKDLKVQKRRIYDITNVLEGIGLVQKRHKNKIQWVGGNLITDQNQEIEFNMQDSYTVSVEEQKLDYWINQIQDNLNQLNKDPSYNEYAYVTHDDIKNLPKLMNASQETILAIKVPAGTALEVPDPNSLPMEEKERHQIYLHSNNGEISIQVISNERYEKINKEEDLSCNEASNELYSSSQDEYLNSQISAKSKTECLSDFWSS</sequence>
<keyword evidence="3 5" id="KW-0238">DNA-binding</keyword>
<evidence type="ECO:0000256" key="3">
    <source>
        <dbReference type="ARBA" id="ARBA00023125"/>
    </source>
</evidence>
<evidence type="ECO:0000313" key="9">
    <source>
        <dbReference type="Proteomes" id="UP001162131"/>
    </source>
</evidence>
<dbReference type="Gene3D" id="6.10.250.540">
    <property type="match status" value="1"/>
</dbReference>
<dbReference type="Gene3D" id="1.10.10.10">
    <property type="entry name" value="Winged helix-like DNA-binding domain superfamily/Winged helix DNA-binding domain"/>
    <property type="match status" value="1"/>
</dbReference>
<dbReference type="InterPro" id="IPR003316">
    <property type="entry name" value="E2F_WHTH_DNA-bd_dom"/>
</dbReference>
<evidence type="ECO:0000256" key="5">
    <source>
        <dbReference type="RuleBase" id="RU003796"/>
    </source>
</evidence>
<keyword evidence="4 5" id="KW-0804">Transcription</keyword>
<dbReference type="InterPro" id="IPR015633">
    <property type="entry name" value="E2F"/>
</dbReference>
<evidence type="ECO:0000259" key="7">
    <source>
        <dbReference type="SMART" id="SM01372"/>
    </source>
</evidence>
<dbReference type="Pfam" id="PF02319">
    <property type="entry name" value="WHD_E2F_TDP"/>
    <property type="match status" value="1"/>
</dbReference>
<dbReference type="EMBL" id="CAJZBQ010000052">
    <property type="protein sequence ID" value="CAG9331024.1"/>
    <property type="molecule type" value="Genomic_DNA"/>
</dbReference>
<dbReference type="InterPro" id="IPR036388">
    <property type="entry name" value="WH-like_DNA-bd_sf"/>
</dbReference>
<reference evidence="8" key="1">
    <citation type="submission" date="2021-09" db="EMBL/GenBank/DDBJ databases">
        <authorList>
            <consortium name="AG Swart"/>
            <person name="Singh M."/>
            <person name="Singh A."/>
            <person name="Seah K."/>
            <person name="Emmerich C."/>
        </authorList>
    </citation>
    <scope>NUCLEOTIDE SEQUENCE</scope>
    <source>
        <strain evidence="8">ATCC30299</strain>
    </source>
</reference>
<organism evidence="8 9">
    <name type="scientific">Blepharisma stoltei</name>
    <dbReference type="NCBI Taxonomy" id="1481888"/>
    <lineage>
        <taxon>Eukaryota</taxon>
        <taxon>Sar</taxon>
        <taxon>Alveolata</taxon>
        <taxon>Ciliophora</taxon>
        <taxon>Postciliodesmatophora</taxon>
        <taxon>Heterotrichea</taxon>
        <taxon>Heterotrichida</taxon>
        <taxon>Blepharismidae</taxon>
        <taxon>Blepharisma</taxon>
    </lineage>
</organism>
<comment type="similarity">
    <text evidence="1 5">Belongs to the E2F/DP family.</text>
</comment>